<feature type="transmembrane region" description="Helical" evidence="1">
    <location>
        <begin position="34"/>
        <end position="54"/>
    </location>
</feature>
<keyword evidence="3" id="KW-1185">Reference proteome</keyword>
<keyword evidence="1" id="KW-0472">Membrane</keyword>
<dbReference type="AlphaFoldDB" id="A0A226BY12"/>
<dbReference type="EMBL" id="NIQC01000023">
    <property type="protein sequence ID" value="OWZ83224.1"/>
    <property type="molecule type" value="Genomic_DNA"/>
</dbReference>
<gene>
    <name evidence="2" type="ORF">CDO51_09590</name>
</gene>
<dbReference type="RefSeq" id="WP_089024050.1">
    <property type="nucleotide sequence ID" value="NZ_NIQC01000023.1"/>
</dbReference>
<protein>
    <submittedName>
        <fullName evidence="2">Uncharacterized protein</fullName>
    </submittedName>
</protein>
<evidence type="ECO:0000313" key="3">
    <source>
        <dbReference type="Proteomes" id="UP000214588"/>
    </source>
</evidence>
<name>A0A226BY12_9FIRM</name>
<organism evidence="2 3">
    <name type="scientific">Natranaerobius trueperi</name>
    <dbReference type="NCBI Taxonomy" id="759412"/>
    <lineage>
        <taxon>Bacteria</taxon>
        <taxon>Bacillati</taxon>
        <taxon>Bacillota</taxon>
        <taxon>Clostridia</taxon>
        <taxon>Natranaerobiales</taxon>
        <taxon>Natranaerobiaceae</taxon>
        <taxon>Natranaerobius</taxon>
    </lineage>
</organism>
<sequence>MELIEKVKYSFIGMVLFAIMGLLLHMSIVNFNSSPLLITFGLIVASGILIYSSYKVITSE</sequence>
<dbReference type="Proteomes" id="UP000214588">
    <property type="component" value="Unassembled WGS sequence"/>
</dbReference>
<accession>A0A226BY12</accession>
<proteinExistence type="predicted"/>
<keyword evidence="1" id="KW-1133">Transmembrane helix</keyword>
<keyword evidence="1" id="KW-0812">Transmembrane</keyword>
<evidence type="ECO:0000313" key="2">
    <source>
        <dbReference type="EMBL" id="OWZ83224.1"/>
    </source>
</evidence>
<comment type="caution">
    <text evidence="2">The sequence shown here is derived from an EMBL/GenBank/DDBJ whole genome shotgun (WGS) entry which is preliminary data.</text>
</comment>
<feature type="transmembrane region" description="Helical" evidence="1">
    <location>
        <begin position="7"/>
        <end position="28"/>
    </location>
</feature>
<evidence type="ECO:0000256" key="1">
    <source>
        <dbReference type="SAM" id="Phobius"/>
    </source>
</evidence>
<reference evidence="2 3" key="1">
    <citation type="submission" date="2017-06" db="EMBL/GenBank/DDBJ databases">
        <title>Draft Genome Sequence of Natranaerobius trueperi halophilic, alkalithermophilic bacteria from soda lakes.</title>
        <authorList>
            <person name="Zhao B."/>
        </authorList>
    </citation>
    <scope>NUCLEOTIDE SEQUENCE [LARGE SCALE GENOMIC DNA]</scope>
    <source>
        <strain evidence="2 3">DSM 18760</strain>
    </source>
</reference>